<dbReference type="EMBL" id="VOLT01000004">
    <property type="protein sequence ID" value="TWX68889.1"/>
    <property type="molecule type" value="Genomic_DNA"/>
</dbReference>
<evidence type="ECO:0000313" key="1">
    <source>
        <dbReference type="EMBL" id="TWX68889.1"/>
    </source>
</evidence>
<gene>
    <name evidence="1" type="ORF">ESZ36_08930</name>
</gene>
<protein>
    <submittedName>
        <fullName evidence="1">Uncharacterized protein</fullName>
    </submittedName>
</protein>
<dbReference type="Proteomes" id="UP000321822">
    <property type="component" value="Unassembled WGS sequence"/>
</dbReference>
<proteinExistence type="predicted"/>
<dbReference type="OrthoDB" id="5741895at2"/>
<evidence type="ECO:0000313" key="2">
    <source>
        <dbReference type="Proteomes" id="UP000321822"/>
    </source>
</evidence>
<accession>A0A5C6QJ40</accession>
<sequence length="175" mass="20702">MRKLTFPLILYIVIAIFLLIFSTNSSAKKRCKPLLEKLHNAQMMQRKSYSLKRGQSLREMEDKARDKWWQCENSSLSAFKSKYGTKKKKAKKKNSTTHYVKLNKAKLKLPKKMVTFNHDSAIVIKSKCQGDKKLAWLQFYQQPIKCQRPKNINVFAFCSEDKLQQRDAFERKYIQ</sequence>
<keyword evidence="2" id="KW-1185">Reference proteome</keyword>
<reference evidence="1 2" key="1">
    <citation type="submission" date="2019-07" db="EMBL/GenBank/DDBJ databases">
        <title>Genomes of sea-ice associated Colwellia species.</title>
        <authorList>
            <person name="Bowman J.P."/>
        </authorList>
    </citation>
    <scope>NUCLEOTIDE SEQUENCE [LARGE SCALE GENOMIC DNA]</scope>
    <source>
        <strain evidence="1 2">ACAM 459</strain>
    </source>
</reference>
<comment type="caution">
    <text evidence="1">The sequence shown here is derived from an EMBL/GenBank/DDBJ whole genome shotgun (WGS) entry which is preliminary data.</text>
</comment>
<name>A0A5C6QJ40_9GAMM</name>
<organism evidence="1 2">
    <name type="scientific">Colwellia demingiae</name>
    <dbReference type="NCBI Taxonomy" id="89401"/>
    <lineage>
        <taxon>Bacteria</taxon>
        <taxon>Pseudomonadati</taxon>
        <taxon>Pseudomonadota</taxon>
        <taxon>Gammaproteobacteria</taxon>
        <taxon>Alteromonadales</taxon>
        <taxon>Colwelliaceae</taxon>
        <taxon>Colwellia</taxon>
    </lineage>
</organism>
<dbReference type="AlphaFoldDB" id="A0A5C6QJ40"/>